<dbReference type="EMBL" id="NAJL01000010">
    <property type="protein sequence ID" value="TKA30634.1"/>
    <property type="molecule type" value="Genomic_DNA"/>
</dbReference>
<name>A0A4U0U6M9_9PEZI</name>
<evidence type="ECO:0000256" key="2">
    <source>
        <dbReference type="ARBA" id="ARBA00023002"/>
    </source>
</evidence>
<dbReference type="PANTHER" id="PTHR43976:SF16">
    <property type="entry name" value="SHORT-CHAIN DEHYDROGENASE_REDUCTASE FAMILY PROTEIN"/>
    <property type="match status" value="1"/>
</dbReference>
<dbReference type="InterPro" id="IPR036291">
    <property type="entry name" value="NAD(P)-bd_dom_sf"/>
</dbReference>
<evidence type="ECO:0000313" key="3">
    <source>
        <dbReference type="EMBL" id="TKA30634.1"/>
    </source>
</evidence>
<keyword evidence="2" id="KW-0560">Oxidoreductase</keyword>
<evidence type="ECO:0000256" key="1">
    <source>
        <dbReference type="ARBA" id="ARBA00006484"/>
    </source>
</evidence>
<dbReference type="Gene3D" id="3.40.50.720">
    <property type="entry name" value="NAD(P)-binding Rossmann-like Domain"/>
    <property type="match status" value="1"/>
</dbReference>
<keyword evidence="4" id="KW-1185">Reference proteome</keyword>
<dbReference type="Proteomes" id="UP000308549">
    <property type="component" value="Unassembled WGS sequence"/>
</dbReference>
<reference evidence="3 4" key="1">
    <citation type="submission" date="2017-03" db="EMBL/GenBank/DDBJ databases">
        <title>Genomes of endolithic fungi from Antarctica.</title>
        <authorList>
            <person name="Coleine C."/>
            <person name="Masonjones S."/>
            <person name="Stajich J.E."/>
        </authorList>
    </citation>
    <scope>NUCLEOTIDE SEQUENCE [LARGE SCALE GENOMIC DNA]</scope>
    <source>
        <strain evidence="3 4">CCFEE 6315</strain>
    </source>
</reference>
<comment type="caution">
    <text evidence="3">The sequence shown here is derived from an EMBL/GenBank/DDBJ whole genome shotgun (WGS) entry which is preliminary data.</text>
</comment>
<evidence type="ECO:0000313" key="4">
    <source>
        <dbReference type="Proteomes" id="UP000308549"/>
    </source>
</evidence>
<dbReference type="OrthoDB" id="1274115at2759"/>
<proteinExistence type="inferred from homology"/>
<dbReference type="InterPro" id="IPR002347">
    <property type="entry name" value="SDR_fam"/>
</dbReference>
<sequence length="210" mass="22946">MFDSPAELTTSGTATLQLDVTAPVSEMNYEMQHTVHIYGAVDVLLSNAGYAEPGPVEHLEEQLIKSMQTNTSAAINLVPVIMPHWRERKMDYLVVDSSMGLYWGKITPDLGAYCASKAALDCSTGINETLAAKVADLGYIKTLLIDAGFFRTNMAAPQKHAETLSSSWGNYPAFNDVWSNITQQLHGDQPGDTAKGARLIVGLVRGRRHY</sequence>
<dbReference type="InterPro" id="IPR051911">
    <property type="entry name" value="SDR_oxidoreductase"/>
</dbReference>
<accession>A0A4U0U6M9</accession>
<dbReference type="AlphaFoldDB" id="A0A4U0U6M9"/>
<dbReference type="PANTHER" id="PTHR43976">
    <property type="entry name" value="SHORT CHAIN DEHYDROGENASE"/>
    <property type="match status" value="1"/>
</dbReference>
<gene>
    <name evidence="3" type="ORF">B0A50_02354</name>
</gene>
<dbReference type="SUPFAM" id="SSF51735">
    <property type="entry name" value="NAD(P)-binding Rossmann-fold domains"/>
    <property type="match status" value="1"/>
</dbReference>
<dbReference type="Pfam" id="PF00106">
    <property type="entry name" value="adh_short"/>
    <property type="match status" value="1"/>
</dbReference>
<organism evidence="3 4">
    <name type="scientific">Salinomyces thailandicus</name>
    <dbReference type="NCBI Taxonomy" id="706561"/>
    <lineage>
        <taxon>Eukaryota</taxon>
        <taxon>Fungi</taxon>
        <taxon>Dikarya</taxon>
        <taxon>Ascomycota</taxon>
        <taxon>Pezizomycotina</taxon>
        <taxon>Dothideomycetes</taxon>
        <taxon>Dothideomycetidae</taxon>
        <taxon>Mycosphaerellales</taxon>
        <taxon>Teratosphaeriaceae</taxon>
        <taxon>Salinomyces</taxon>
    </lineage>
</organism>
<comment type="similarity">
    <text evidence="1">Belongs to the short-chain dehydrogenases/reductases (SDR) family.</text>
</comment>
<dbReference type="GO" id="GO:0016491">
    <property type="term" value="F:oxidoreductase activity"/>
    <property type="evidence" value="ECO:0007669"/>
    <property type="project" value="UniProtKB-KW"/>
</dbReference>
<protein>
    <submittedName>
        <fullName evidence="3">Uncharacterized protein</fullName>
    </submittedName>
</protein>